<reference evidence="5 6" key="1">
    <citation type="submission" date="2019-06" db="EMBL/GenBank/DDBJ databases">
        <title>Sequencing the genomes of 1000 actinobacteria strains.</title>
        <authorList>
            <person name="Klenk H.-P."/>
        </authorList>
    </citation>
    <scope>NUCLEOTIDE SEQUENCE [LARGE SCALE GENOMIC DNA]</scope>
    <source>
        <strain evidence="5 6">DSM 45679</strain>
    </source>
</reference>
<evidence type="ECO:0000259" key="3">
    <source>
        <dbReference type="Pfam" id="PF00534"/>
    </source>
</evidence>
<dbReference type="Proteomes" id="UP000320876">
    <property type="component" value="Unassembled WGS sequence"/>
</dbReference>
<organism evidence="5 6">
    <name type="scientific">Amycolatopsis cihanbeyliensis</name>
    <dbReference type="NCBI Taxonomy" id="1128664"/>
    <lineage>
        <taxon>Bacteria</taxon>
        <taxon>Bacillati</taxon>
        <taxon>Actinomycetota</taxon>
        <taxon>Actinomycetes</taxon>
        <taxon>Pseudonocardiales</taxon>
        <taxon>Pseudonocardiaceae</taxon>
        <taxon>Amycolatopsis</taxon>
    </lineage>
</organism>
<dbReference type="EMBL" id="VFML01000001">
    <property type="protein sequence ID" value="TQJ04029.1"/>
    <property type="molecule type" value="Genomic_DNA"/>
</dbReference>
<keyword evidence="6" id="KW-1185">Reference proteome</keyword>
<gene>
    <name evidence="5" type="ORF">FB471_3809</name>
</gene>
<feature type="domain" description="Glycosyltransferase subfamily 4-like N-terminal" evidence="4">
    <location>
        <begin position="261"/>
        <end position="422"/>
    </location>
</feature>
<dbReference type="PANTHER" id="PTHR12526">
    <property type="entry name" value="GLYCOSYLTRANSFERASE"/>
    <property type="match status" value="1"/>
</dbReference>
<keyword evidence="2 5" id="KW-0808">Transferase</keyword>
<accession>A0A542DLR1</accession>
<protein>
    <submittedName>
        <fullName evidence="5">Glycosyltransferase involved in cell wall biosynthesis</fullName>
    </submittedName>
</protein>
<dbReference type="CDD" id="cd03801">
    <property type="entry name" value="GT4_PimA-like"/>
    <property type="match status" value="1"/>
</dbReference>
<dbReference type="AlphaFoldDB" id="A0A542DLR1"/>
<evidence type="ECO:0000259" key="4">
    <source>
        <dbReference type="Pfam" id="PF13439"/>
    </source>
</evidence>
<dbReference type="GO" id="GO:0016757">
    <property type="term" value="F:glycosyltransferase activity"/>
    <property type="evidence" value="ECO:0007669"/>
    <property type="project" value="UniProtKB-KW"/>
</dbReference>
<evidence type="ECO:0000313" key="5">
    <source>
        <dbReference type="EMBL" id="TQJ04029.1"/>
    </source>
</evidence>
<feature type="domain" description="Glycosyl transferase family 1" evidence="3">
    <location>
        <begin position="439"/>
        <end position="608"/>
    </location>
</feature>
<dbReference type="Pfam" id="PF00534">
    <property type="entry name" value="Glycos_transf_1"/>
    <property type="match status" value="1"/>
</dbReference>
<evidence type="ECO:0000256" key="2">
    <source>
        <dbReference type="ARBA" id="ARBA00022679"/>
    </source>
</evidence>
<comment type="caution">
    <text evidence="5">The sequence shown here is derived from an EMBL/GenBank/DDBJ whole genome shotgun (WGS) entry which is preliminary data.</text>
</comment>
<dbReference type="InterPro" id="IPR001296">
    <property type="entry name" value="Glyco_trans_1"/>
</dbReference>
<dbReference type="Gene3D" id="3.40.50.2000">
    <property type="entry name" value="Glycogen Phosphorylase B"/>
    <property type="match status" value="2"/>
</dbReference>
<dbReference type="SUPFAM" id="SSF53756">
    <property type="entry name" value="UDP-Glycosyltransferase/glycogen phosphorylase"/>
    <property type="match status" value="1"/>
</dbReference>
<name>A0A542DLR1_AMYCI</name>
<proteinExistence type="predicted"/>
<sequence length="637" mass="68428">MDGTMSSSRLDAGIEPPAEKVGHQFAVHGWLTGTTTLEGCTVRIAGSPAGLSLAPDQGADRATLRWTARPSTPVPPGRQAVELVGPNLRTLAVGYVDVGGEDEPLGLLELDHPLPEATVEGDVLPVRGWALLDGCAPSAVDLLVDGAARARARIRIPRADVAEALPDFPDAGTSGFEATVPLDLPPGTEHRLSVRVRIRNHLTGEWTSPARFCTVRVPDRDAEDESLAAELSGRSRALLDRVAGPADPRHVLVFAHSLRLGGGQLWLQELLTGLVRQHGWTATVISPMDGPLRQDCMDLGVPVHLTSPYAVDTVPGYEGQVAELALLARSTGAGVALVNTLSAFPGADAAARAGLPVAWAVHESFPLSTFAYEHWQPSGVNPTVRARWERLLGTTEHLLFVADSTREMFARYAAPQRTRTVRYGTPMVRFGGHTSDRAKREARRALGLPEDGLIVLNVGIMEPRKGQVGLIAAMDRVRWARPDVLLTVVGHHPSEYSLATSDLVAAKGLEHWVNLVELQRDPVPWFRAADLFVNSSDIESLPRSILEAVCCGLPVVASDVFGAREVITDGHSGWLFEPNDVDALTVALLRALETPAERRREMAAEAYQALAGWLDPAGYVTEYSGVLAELSKGEGKP</sequence>
<evidence type="ECO:0000313" key="6">
    <source>
        <dbReference type="Proteomes" id="UP000320876"/>
    </source>
</evidence>
<evidence type="ECO:0000256" key="1">
    <source>
        <dbReference type="ARBA" id="ARBA00022676"/>
    </source>
</evidence>
<dbReference type="InterPro" id="IPR028098">
    <property type="entry name" value="Glyco_trans_4-like_N"/>
</dbReference>
<keyword evidence="1" id="KW-0328">Glycosyltransferase</keyword>
<dbReference type="Pfam" id="PF13439">
    <property type="entry name" value="Glyco_transf_4"/>
    <property type="match status" value="1"/>
</dbReference>